<comment type="caution">
    <text evidence="6">The sequence shown here is derived from an EMBL/GenBank/DDBJ whole genome shotgun (WGS) entry which is preliminary data.</text>
</comment>
<keyword evidence="4" id="KW-0865">Zymogen</keyword>
<dbReference type="Proteomes" id="UP000247476">
    <property type="component" value="Unassembled WGS sequence"/>
</dbReference>
<dbReference type="GO" id="GO:0016787">
    <property type="term" value="F:hydrolase activity"/>
    <property type="evidence" value="ECO:0007669"/>
    <property type="project" value="UniProtKB-KW"/>
</dbReference>
<evidence type="ECO:0000313" key="7">
    <source>
        <dbReference type="Proteomes" id="UP000247476"/>
    </source>
</evidence>
<evidence type="ECO:0000313" key="6">
    <source>
        <dbReference type="EMBL" id="PYI55618.1"/>
    </source>
</evidence>
<dbReference type="AlphaFoldDB" id="A0A2V5K8B7"/>
<dbReference type="PANTHER" id="PTHR43199:SF1">
    <property type="entry name" value="GLUTATHIONE HYDROLASE PROENZYME"/>
    <property type="match status" value="1"/>
</dbReference>
<evidence type="ECO:0000256" key="4">
    <source>
        <dbReference type="ARBA" id="ARBA00023145"/>
    </source>
</evidence>
<evidence type="ECO:0000256" key="5">
    <source>
        <dbReference type="SAM" id="MobiDB-lite"/>
    </source>
</evidence>
<proteinExistence type="inferred from homology"/>
<keyword evidence="2" id="KW-0808">Transferase</keyword>
<keyword evidence="3" id="KW-0378">Hydrolase</keyword>
<dbReference type="Pfam" id="PF01019">
    <property type="entry name" value="G_glu_transpept"/>
    <property type="match status" value="1"/>
</dbReference>
<feature type="region of interest" description="Disordered" evidence="5">
    <location>
        <begin position="358"/>
        <end position="377"/>
    </location>
</feature>
<sequence length="495" mass="52822">MAKRIGYGVSAAHPLAVRAGMDVLETGGSAVDAAIAVSYMLGVAEPYASGIGGGGVMLVAPADGRAPVVVDYREVAPRSGVVSAHETGVPGFVKGMEKLHAAFGTRELRRLIEPAAEAAEAGIKVGEALHRQLMQARHLERDRFPNFYRDGEALRVGDVLVQPELAATLRALQDRGSAWLYEGELASAIAGMIEGMDADDFRSYEVKWREPIHSEFGGYDVLTSPPPFGGATLLQALRLSEALGLSRYPERSSAYLHLWGEAIGFCYSMRKTTMGDPAFGAPSADALVSRELADRLAERIRPDARITGEAAPADVANTTHFAVVDGEGNLVSATNTIGGFFGPGLAAGGFFLNNQLRNFTSDPQSPNRPQPGKRPQSYVCPTILRNAGRAIVIGSAGGKRIPLTLATILSNMTQRDYGIEEAVANSRFFIDEGVVTAEHPLPERTEEELVRLGYRVEHNPDPMFYGGVHGLSLSYETGKVSGAADPRRGGTWACG</sequence>
<dbReference type="PRINTS" id="PR01210">
    <property type="entry name" value="GGTRANSPTASE"/>
</dbReference>
<dbReference type="GO" id="GO:0016740">
    <property type="term" value="F:transferase activity"/>
    <property type="evidence" value="ECO:0007669"/>
    <property type="project" value="UniProtKB-KW"/>
</dbReference>
<dbReference type="InterPro" id="IPR043137">
    <property type="entry name" value="GGT_ssub_C"/>
</dbReference>
<dbReference type="PANTHER" id="PTHR43199">
    <property type="entry name" value="GLUTATHIONE HYDROLASE"/>
    <property type="match status" value="1"/>
</dbReference>
<keyword evidence="7" id="KW-1185">Reference proteome</keyword>
<comment type="similarity">
    <text evidence="1">Belongs to the gamma-glutamyltransferase family.</text>
</comment>
<organism evidence="6 7">
    <name type="scientific">Paenibacillus flagellatus</name>
    <dbReference type="NCBI Taxonomy" id="2211139"/>
    <lineage>
        <taxon>Bacteria</taxon>
        <taxon>Bacillati</taxon>
        <taxon>Bacillota</taxon>
        <taxon>Bacilli</taxon>
        <taxon>Bacillales</taxon>
        <taxon>Paenibacillaceae</taxon>
        <taxon>Paenibacillus</taxon>
    </lineage>
</organism>
<dbReference type="SUPFAM" id="SSF56235">
    <property type="entry name" value="N-terminal nucleophile aminohydrolases (Ntn hydrolases)"/>
    <property type="match status" value="1"/>
</dbReference>
<reference evidence="6 7" key="1">
    <citation type="submission" date="2018-05" db="EMBL/GenBank/DDBJ databases">
        <title>Paenibacillus flagellatus sp. nov., isolated from selenium mineral soil.</title>
        <authorList>
            <person name="Dai X."/>
        </authorList>
    </citation>
    <scope>NUCLEOTIDE SEQUENCE [LARGE SCALE GENOMIC DNA]</scope>
    <source>
        <strain evidence="6 7">DXL2</strain>
    </source>
</reference>
<evidence type="ECO:0008006" key="8">
    <source>
        <dbReference type="Google" id="ProtNLM"/>
    </source>
</evidence>
<dbReference type="Gene3D" id="1.10.246.130">
    <property type="match status" value="1"/>
</dbReference>
<dbReference type="OrthoDB" id="9781342at2"/>
<gene>
    <name evidence="6" type="ORF">DLM86_07770</name>
</gene>
<dbReference type="InterPro" id="IPR029055">
    <property type="entry name" value="Ntn_hydrolases_N"/>
</dbReference>
<name>A0A2V5K8B7_9BACL</name>
<dbReference type="InterPro" id="IPR051792">
    <property type="entry name" value="GGT_bact"/>
</dbReference>
<dbReference type="InterPro" id="IPR043138">
    <property type="entry name" value="GGT_lsub"/>
</dbReference>
<evidence type="ECO:0000256" key="3">
    <source>
        <dbReference type="ARBA" id="ARBA00022801"/>
    </source>
</evidence>
<evidence type="ECO:0000256" key="2">
    <source>
        <dbReference type="ARBA" id="ARBA00022679"/>
    </source>
</evidence>
<evidence type="ECO:0000256" key="1">
    <source>
        <dbReference type="ARBA" id="ARBA00009381"/>
    </source>
</evidence>
<protein>
    <recommendedName>
        <fullName evidence="8">Gamma-glutamyltransferase</fullName>
    </recommendedName>
</protein>
<dbReference type="RefSeq" id="WP_110839418.1">
    <property type="nucleotide sequence ID" value="NZ_QJVJ01000003.1"/>
</dbReference>
<accession>A0A2V5K8B7</accession>
<dbReference type="Gene3D" id="3.60.20.40">
    <property type="match status" value="1"/>
</dbReference>
<feature type="compositionally biased region" description="Polar residues" evidence="5">
    <location>
        <begin position="358"/>
        <end position="367"/>
    </location>
</feature>
<dbReference type="EMBL" id="QJVJ01000003">
    <property type="protein sequence ID" value="PYI55618.1"/>
    <property type="molecule type" value="Genomic_DNA"/>
</dbReference>